<dbReference type="PRINTS" id="PR00888">
    <property type="entry name" value="SM22CALPONIN"/>
</dbReference>
<dbReference type="GO" id="GO:0015629">
    <property type="term" value="C:actin cytoskeleton"/>
    <property type="evidence" value="ECO:0007669"/>
    <property type="project" value="TreeGrafter"/>
</dbReference>
<dbReference type="InterPro" id="IPR000557">
    <property type="entry name" value="Calponin_repeat"/>
</dbReference>
<comment type="similarity">
    <text evidence="1">Belongs to the calponin family.</text>
</comment>
<dbReference type="Proteomes" id="UP001208570">
    <property type="component" value="Unassembled WGS sequence"/>
</dbReference>
<dbReference type="Pfam" id="PF00402">
    <property type="entry name" value="Calponin"/>
    <property type="match status" value="1"/>
</dbReference>
<dbReference type="EMBL" id="JAODUP010000068">
    <property type="protein sequence ID" value="KAK2164114.1"/>
    <property type="molecule type" value="Genomic_DNA"/>
</dbReference>
<dbReference type="PANTHER" id="PTHR47385:SF5">
    <property type="entry name" value="TRANSGELIN"/>
    <property type="match status" value="1"/>
</dbReference>
<accession>A0AAD9K3J1</accession>
<evidence type="ECO:0000313" key="4">
    <source>
        <dbReference type="Proteomes" id="UP001208570"/>
    </source>
</evidence>
<dbReference type="InterPro" id="IPR036872">
    <property type="entry name" value="CH_dom_sf"/>
</dbReference>
<evidence type="ECO:0000256" key="1">
    <source>
        <dbReference type="ARBA" id="ARBA00009631"/>
    </source>
</evidence>
<keyword evidence="4" id="KW-1185">Reference proteome</keyword>
<feature type="domain" description="Calponin-homology (CH)" evidence="2">
    <location>
        <begin position="19"/>
        <end position="131"/>
    </location>
</feature>
<dbReference type="Pfam" id="PF00307">
    <property type="entry name" value="CH"/>
    <property type="match status" value="1"/>
</dbReference>
<dbReference type="SMART" id="SM00033">
    <property type="entry name" value="CH"/>
    <property type="match status" value="1"/>
</dbReference>
<dbReference type="InterPro" id="IPR050606">
    <property type="entry name" value="Calponin-like"/>
</dbReference>
<dbReference type="PROSITE" id="PS51122">
    <property type="entry name" value="CALPONIN_2"/>
    <property type="match status" value="1"/>
</dbReference>
<dbReference type="InterPro" id="IPR003096">
    <property type="entry name" value="SM22_calponin"/>
</dbReference>
<evidence type="ECO:0000313" key="3">
    <source>
        <dbReference type="EMBL" id="KAK2164114.1"/>
    </source>
</evidence>
<evidence type="ECO:0000259" key="2">
    <source>
        <dbReference type="PROSITE" id="PS50021"/>
    </source>
</evidence>
<dbReference type="GO" id="GO:0007015">
    <property type="term" value="P:actin filament organization"/>
    <property type="evidence" value="ECO:0007669"/>
    <property type="project" value="TreeGrafter"/>
</dbReference>
<dbReference type="SUPFAM" id="SSF47576">
    <property type="entry name" value="Calponin-homology domain, CH-domain"/>
    <property type="match status" value="1"/>
</dbReference>
<comment type="caution">
    <text evidence="3">The sequence shown here is derived from an EMBL/GenBank/DDBJ whole genome shotgun (WGS) entry which is preliminary data.</text>
</comment>
<sequence length="189" mass="21057">MQVSQLIGLADCTLSKFDLERAKEACSWIEDVTHSRLNPPSDQMKDQKDVQRALKDGQALCALINTIQPGSVKKVNQSKLAFKEMENIEMFLRACKEYGMNEVDTFQTQDLYETKSMYSVVNSLHILGSLARKNGFSGPTIGVKLAEKNVRMFSDETLQAGKMVLSMQFGTNKGASQKGMTPYGATRKM</sequence>
<dbReference type="InterPro" id="IPR001715">
    <property type="entry name" value="CH_dom"/>
</dbReference>
<gene>
    <name evidence="3" type="ORF">LSH36_68g01041</name>
</gene>
<protein>
    <recommendedName>
        <fullName evidence="2">Calponin-homology (CH) domain-containing protein</fullName>
    </recommendedName>
</protein>
<proteinExistence type="inferred from homology"/>
<dbReference type="Gene3D" id="1.10.418.10">
    <property type="entry name" value="Calponin-like domain"/>
    <property type="match status" value="1"/>
</dbReference>
<name>A0AAD9K3J1_9ANNE</name>
<dbReference type="PROSITE" id="PS50021">
    <property type="entry name" value="CH"/>
    <property type="match status" value="1"/>
</dbReference>
<dbReference type="AlphaFoldDB" id="A0AAD9K3J1"/>
<dbReference type="PANTHER" id="PTHR47385">
    <property type="entry name" value="CALPONIN"/>
    <property type="match status" value="1"/>
</dbReference>
<organism evidence="3 4">
    <name type="scientific">Paralvinella palmiformis</name>
    <dbReference type="NCBI Taxonomy" id="53620"/>
    <lineage>
        <taxon>Eukaryota</taxon>
        <taxon>Metazoa</taxon>
        <taxon>Spiralia</taxon>
        <taxon>Lophotrochozoa</taxon>
        <taxon>Annelida</taxon>
        <taxon>Polychaeta</taxon>
        <taxon>Sedentaria</taxon>
        <taxon>Canalipalpata</taxon>
        <taxon>Terebellida</taxon>
        <taxon>Terebelliformia</taxon>
        <taxon>Alvinellidae</taxon>
        <taxon>Paralvinella</taxon>
    </lineage>
</organism>
<reference evidence="3" key="1">
    <citation type="journal article" date="2023" name="Mol. Biol. Evol.">
        <title>Third-Generation Sequencing Reveals the Adaptive Role of the Epigenome in Three Deep-Sea Polychaetes.</title>
        <authorList>
            <person name="Perez M."/>
            <person name="Aroh O."/>
            <person name="Sun Y."/>
            <person name="Lan Y."/>
            <person name="Juniper S.K."/>
            <person name="Young C.R."/>
            <person name="Angers B."/>
            <person name="Qian P.Y."/>
        </authorList>
    </citation>
    <scope>NUCLEOTIDE SEQUENCE</scope>
    <source>
        <strain evidence="3">P08H-3</strain>
    </source>
</reference>
<dbReference type="GO" id="GO:0051015">
    <property type="term" value="F:actin filament binding"/>
    <property type="evidence" value="ECO:0007669"/>
    <property type="project" value="TreeGrafter"/>
</dbReference>